<evidence type="ECO:0000313" key="1">
    <source>
        <dbReference type="EMBL" id="GEB58623.1"/>
    </source>
</evidence>
<dbReference type="OrthoDB" id="3627159at2"/>
<sequence length="136" mass="14121">MNDPQNVHHHDGPVFNSGVSHAQFAWNNETVTQNQQSNGSTVAPGYEALAELVTGLLGQLPQAGLADRDREDAEAAAQEVLTEITRTDAPEEGRLRRALAGLRGALAPVATGVVAGTTVGAQEWALAAITSLTGAL</sequence>
<accession>A0A4Y3RPI3</accession>
<comment type="caution">
    <text evidence="1">The sequence shown here is derived from an EMBL/GenBank/DDBJ whole genome shotgun (WGS) entry which is preliminary data.</text>
</comment>
<dbReference type="RefSeq" id="WP_141297955.1">
    <property type="nucleotide sequence ID" value="NZ_BJMN01000027.1"/>
</dbReference>
<protein>
    <submittedName>
        <fullName evidence="1">Uncharacterized protein</fullName>
    </submittedName>
</protein>
<keyword evidence="2" id="KW-1185">Reference proteome</keyword>
<dbReference type="Proteomes" id="UP000315226">
    <property type="component" value="Unassembled WGS sequence"/>
</dbReference>
<organism evidence="1 2">
    <name type="scientific">Streptomyces gardneri</name>
    <dbReference type="NCBI Taxonomy" id="66892"/>
    <lineage>
        <taxon>Bacteria</taxon>
        <taxon>Bacillati</taxon>
        <taxon>Actinomycetota</taxon>
        <taxon>Actinomycetes</taxon>
        <taxon>Kitasatosporales</taxon>
        <taxon>Streptomycetaceae</taxon>
        <taxon>Streptomyces</taxon>
    </lineage>
</organism>
<proteinExistence type="predicted"/>
<gene>
    <name evidence="1" type="ORF">SGA01_42280</name>
</gene>
<evidence type="ECO:0000313" key="2">
    <source>
        <dbReference type="Proteomes" id="UP000315226"/>
    </source>
</evidence>
<dbReference type="EMBL" id="BJMN01000027">
    <property type="protein sequence ID" value="GEB58623.1"/>
    <property type="molecule type" value="Genomic_DNA"/>
</dbReference>
<reference evidence="1 2" key="1">
    <citation type="submission" date="2019-06" db="EMBL/GenBank/DDBJ databases">
        <title>Whole genome shotgun sequence of Streptomyces gardneri NBRC 12865.</title>
        <authorList>
            <person name="Hosoyama A."/>
            <person name="Uohara A."/>
            <person name="Ohji S."/>
            <person name="Ichikawa N."/>
        </authorList>
    </citation>
    <scope>NUCLEOTIDE SEQUENCE [LARGE SCALE GENOMIC DNA]</scope>
    <source>
        <strain evidence="1 2">NBRC 12865</strain>
    </source>
</reference>
<dbReference type="AlphaFoldDB" id="A0A4Y3RPI3"/>
<name>A0A4Y3RPI3_9ACTN</name>